<dbReference type="RefSeq" id="WP_141317502.1">
    <property type="nucleotide sequence ID" value="NZ_BJOC01000010.1"/>
</dbReference>
<keyword evidence="5" id="KW-1185">Reference proteome</keyword>
<dbReference type="Pfam" id="PF05239">
    <property type="entry name" value="PRC"/>
    <property type="match status" value="1"/>
</dbReference>
<feature type="compositionally biased region" description="Polar residues" evidence="1">
    <location>
        <begin position="201"/>
        <end position="212"/>
    </location>
</feature>
<comment type="caution">
    <text evidence="4">The sequence shown here is derived from an EMBL/GenBank/DDBJ whole genome shotgun (WGS) entry which is preliminary data.</text>
</comment>
<feature type="region of interest" description="Disordered" evidence="1">
    <location>
        <begin position="170"/>
        <end position="212"/>
    </location>
</feature>
<proteinExistence type="predicted"/>
<dbReference type="AlphaFoldDB" id="A0A4Y4F1K4"/>
<evidence type="ECO:0000259" key="3">
    <source>
        <dbReference type="Pfam" id="PF05239"/>
    </source>
</evidence>
<evidence type="ECO:0000256" key="2">
    <source>
        <dbReference type="SAM" id="SignalP"/>
    </source>
</evidence>
<keyword evidence="2" id="KW-0732">Signal</keyword>
<organism evidence="4 5">
    <name type="scientific">Halomonas halmophila</name>
    <dbReference type="NCBI Taxonomy" id="252"/>
    <lineage>
        <taxon>Bacteria</taxon>
        <taxon>Pseudomonadati</taxon>
        <taxon>Pseudomonadota</taxon>
        <taxon>Gammaproteobacteria</taxon>
        <taxon>Oceanospirillales</taxon>
        <taxon>Halomonadaceae</taxon>
        <taxon>Halomonas</taxon>
    </lineage>
</organism>
<dbReference type="InterPro" id="IPR011033">
    <property type="entry name" value="PRC_barrel-like_sf"/>
</dbReference>
<dbReference type="Gene3D" id="1.10.287.700">
    <property type="entry name" value="Helix hairpin bin"/>
    <property type="match status" value="1"/>
</dbReference>
<accession>A0A4Y4F1K4</accession>
<feature type="chain" id="PRO_5021185591" description="PRC-barrel domain-containing protein" evidence="2">
    <location>
        <begin position="33"/>
        <end position="212"/>
    </location>
</feature>
<feature type="signal peptide" evidence="2">
    <location>
        <begin position="1"/>
        <end position="32"/>
    </location>
</feature>
<dbReference type="EMBL" id="BJOC01000010">
    <property type="protein sequence ID" value="GED21490.1"/>
    <property type="molecule type" value="Genomic_DNA"/>
</dbReference>
<dbReference type="Gene3D" id="2.30.30.240">
    <property type="entry name" value="PRC-barrel domain"/>
    <property type="match status" value="1"/>
</dbReference>
<sequence>MTLPNTLSPALRPALLGAGLLFTATLSATAMAAPQGLYSTDELLDANVYAKSDDSQSIGEVEDVLLNDEMRIHALVVDTGNLLDMGDKQYVVGVDDFTVETRNGDKLDAIQYRVHLDLDAEAVSQQPEYTDTWWSNARQSLQQAWKNTKQGASSAWETTQSTASSLLDKAGGALESFGEQTQEAAGEAAGATEEAADSAGDVTQDSAQDTAQ</sequence>
<dbReference type="Proteomes" id="UP000319812">
    <property type="component" value="Unassembled WGS sequence"/>
</dbReference>
<dbReference type="OrthoDB" id="6182585at2"/>
<name>A0A4Y4F1K4_9GAMM</name>
<reference evidence="4 5" key="1">
    <citation type="submission" date="2019-06" db="EMBL/GenBank/DDBJ databases">
        <title>Whole genome shotgun sequence of Halomonas halmophila NBRC 15537.</title>
        <authorList>
            <person name="Hosoyama A."/>
            <person name="Uohara A."/>
            <person name="Ohji S."/>
            <person name="Ichikawa N."/>
        </authorList>
    </citation>
    <scope>NUCLEOTIDE SEQUENCE [LARGE SCALE GENOMIC DNA]</scope>
    <source>
        <strain evidence="4 5">NBRC 15537</strain>
    </source>
</reference>
<dbReference type="SUPFAM" id="SSF50346">
    <property type="entry name" value="PRC-barrel domain"/>
    <property type="match status" value="1"/>
</dbReference>
<evidence type="ECO:0000256" key="1">
    <source>
        <dbReference type="SAM" id="MobiDB-lite"/>
    </source>
</evidence>
<feature type="compositionally biased region" description="Low complexity" evidence="1">
    <location>
        <begin position="178"/>
        <end position="193"/>
    </location>
</feature>
<feature type="domain" description="PRC-barrel" evidence="3">
    <location>
        <begin position="40"/>
        <end position="95"/>
    </location>
</feature>
<dbReference type="InterPro" id="IPR027275">
    <property type="entry name" value="PRC-brl_dom"/>
</dbReference>
<gene>
    <name evidence="4" type="ORF">HHA01_04670</name>
</gene>
<protein>
    <recommendedName>
        <fullName evidence="3">PRC-barrel domain-containing protein</fullName>
    </recommendedName>
</protein>
<evidence type="ECO:0000313" key="5">
    <source>
        <dbReference type="Proteomes" id="UP000319812"/>
    </source>
</evidence>
<evidence type="ECO:0000313" key="4">
    <source>
        <dbReference type="EMBL" id="GED21490.1"/>
    </source>
</evidence>